<dbReference type="Proteomes" id="UP000292695">
    <property type="component" value="Unassembled WGS sequence"/>
</dbReference>
<evidence type="ECO:0000313" key="3">
    <source>
        <dbReference type="Proteomes" id="UP000292695"/>
    </source>
</evidence>
<feature type="compositionally biased region" description="Basic and acidic residues" evidence="1">
    <location>
        <begin position="1"/>
        <end position="16"/>
    </location>
</feature>
<evidence type="ECO:0000256" key="1">
    <source>
        <dbReference type="SAM" id="MobiDB-lite"/>
    </source>
</evidence>
<dbReference type="OrthoDB" id="5197650at2"/>
<proteinExistence type="predicted"/>
<sequence length="92" mass="9920">MDGDHRSIGRPMRDIEDAGEPFGAGTIPASELLDRLTRLQTVLLPHLAREEEEMMPVVAKLRSCVCYVGGWHGPGGGVCVLDRTCRGAGQCT</sequence>
<dbReference type="Gene3D" id="1.20.120.520">
    <property type="entry name" value="nmb1532 protein domain like"/>
    <property type="match status" value="1"/>
</dbReference>
<keyword evidence="3" id="KW-1185">Reference proteome</keyword>
<dbReference type="EMBL" id="SJKA01000015">
    <property type="protein sequence ID" value="TCC24393.1"/>
    <property type="molecule type" value="Genomic_DNA"/>
</dbReference>
<evidence type="ECO:0000313" key="2">
    <source>
        <dbReference type="EMBL" id="TCC24393.1"/>
    </source>
</evidence>
<comment type="caution">
    <text evidence="2">The sequence shown here is derived from an EMBL/GenBank/DDBJ whole genome shotgun (WGS) entry which is preliminary data.</text>
</comment>
<reference evidence="2 3" key="1">
    <citation type="submission" date="2019-02" db="EMBL/GenBank/DDBJ databases">
        <title>Kribbella capetownensis sp. nov. and Kribbella speibonae sp. nov., isolated from soil.</title>
        <authorList>
            <person name="Curtis S.M."/>
            <person name="Norton I."/>
            <person name="Everest G.J."/>
            <person name="Meyers P.R."/>
        </authorList>
    </citation>
    <scope>NUCLEOTIDE SEQUENCE [LARGE SCALE GENOMIC DNA]</scope>
    <source>
        <strain evidence="2 3">DSM 27082</strain>
    </source>
</reference>
<dbReference type="AlphaFoldDB" id="A0A4R0I662"/>
<evidence type="ECO:0008006" key="4">
    <source>
        <dbReference type="Google" id="ProtNLM"/>
    </source>
</evidence>
<feature type="region of interest" description="Disordered" evidence="1">
    <location>
        <begin position="1"/>
        <end position="23"/>
    </location>
</feature>
<name>A0A4R0I662_9ACTN</name>
<accession>A0A4R0I662</accession>
<gene>
    <name evidence="2" type="ORF">E0H50_32650</name>
</gene>
<organism evidence="2 3">
    <name type="scientific">Kribbella sindirgiensis</name>
    <dbReference type="NCBI Taxonomy" id="1124744"/>
    <lineage>
        <taxon>Bacteria</taxon>
        <taxon>Bacillati</taxon>
        <taxon>Actinomycetota</taxon>
        <taxon>Actinomycetes</taxon>
        <taxon>Propionibacteriales</taxon>
        <taxon>Kribbellaceae</taxon>
        <taxon>Kribbella</taxon>
    </lineage>
</organism>
<protein>
    <recommendedName>
        <fullName evidence="4">Hemerythrin-like domain-containing protein</fullName>
    </recommendedName>
</protein>